<evidence type="ECO:0000313" key="2">
    <source>
        <dbReference type="EMBL" id="EAX94854.1"/>
    </source>
</evidence>
<dbReference type="STRING" id="5722.A2FJS2"/>
<dbReference type="SMR" id="A2FJS2"/>
<dbReference type="KEGG" id="tva:4752597"/>
<dbReference type="Proteomes" id="UP000001542">
    <property type="component" value="Unassembled WGS sequence"/>
</dbReference>
<dbReference type="EMBL" id="DS113834">
    <property type="protein sequence ID" value="EAX94854.1"/>
    <property type="molecule type" value="Genomic_DNA"/>
</dbReference>
<accession>A2FJS2</accession>
<dbReference type="Gene3D" id="1.25.40.850">
    <property type="match status" value="1"/>
</dbReference>
<reference evidence="2" key="1">
    <citation type="submission" date="2006-10" db="EMBL/GenBank/DDBJ databases">
        <authorList>
            <person name="Amadeo P."/>
            <person name="Zhao Q."/>
            <person name="Wortman J."/>
            <person name="Fraser-Liggett C."/>
            <person name="Carlton J."/>
        </authorList>
    </citation>
    <scope>NUCLEOTIDE SEQUENCE</scope>
    <source>
        <strain evidence="2">G3</strain>
    </source>
</reference>
<organism evidence="2 3">
    <name type="scientific">Trichomonas vaginalis (strain ATCC PRA-98 / G3)</name>
    <dbReference type="NCBI Taxonomy" id="412133"/>
    <lineage>
        <taxon>Eukaryota</taxon>
        <taxon>Metamonada</taxon>
        <taxon>Parabasalia</taxon>
        <taxon>Trichomonadida</taxon>
        <taxon>Trichomonadidae</taxon>
        <taxon>Trichomonas</taxon>
    </lineage>
</organism>
<dbReference type="InterPro" id="IPR027482">
    <property type="entry name" value="Sec1-like_dom2"/>
</dbReference>
<reference evidence="2" key="2">
    <citation type="journal article" date="2007" name="Science">
        <title>Draft genome sequence of the sexually transmitted pathogen Trichomonas vaginalis.</title>
        <authorList>
            <person name="Carlton J.M."/>
            <person name="Hirt R.P."/>
            <person name="Silva J.C."/>
            <person name="Delcher A.L."/>
            <person name="Schatz M."/>
            <person name="Zhao Q."/>
            <person name="Wortman J.R."/>
            <person name="Bidwell S.L."/>
            <person name="Alsmark U.C.M."/>
            <person name="Besteiro S."/>
            <person name="Sicheritz-Ponten T."/>
            <person name="Noel C.J."/>
            <person name="Dacks J.B."/>
            <person name="Foster P.G."/>
            <person name="Simillion C."/>
            <person name="Van de Peer Y."/>
            <person name="Miranda-Saavedra D."/>
            <person name="Barton G.J."/>
            <person name="Westrop G.D."/>
            <person name="Mueller S."/>
            <person name="Dessi D."/>
            <person name="Fiori P.L."/>
            <person name="Ren Q."/>
            <person name="Paulsen I."/>
            <person name="Zhang H."/>
            <person name="Bastida-Corcuera F.D."/>
            <person name="Simoes-Barbosa A."/>
            <person name="Brown M.T."/>
            <person name="Hayes R.D."/>
            <person name="Mukherjee M."/>
            <person name="Okumura C.Y."/>
            <person name="Schneider R."/>
            <person name="Smith A.J."/>
            <person name="Vanacova S."/>
            <person name="Villalvazo M."/>
            <person name="Haas B.J."/>
            <person name="Pertea M."/>
            <person name="Feldblyum T.V."/>
            <person name="Utterback T.R."/>
            <person name="Shu C.L."/>
            <person name="Osoegawa K."/>
            <person name="de Jong P.J."/>
            <person name="Hrdy I."/>
            <person name="Horvathova L."/>
            <person name="Zubacova Z."/>
            <person name="Dolezal P."/>
            <person name="Malik S.B."/>
            <person name="Logsdon J.M. Jr."/>
            <person name="Henze K."/>
            <person name="Gupta A."/>
            <person name="Wang C.C."/>
            <person name="Dunne R.L."/>
            <person name="Upcroft J.A."/>
            <person name="Upcroft P."/>
            <person name="White O."/>
            <person name="Salzberg S.L."/>
            <person name="Tang P."/>
            <person name="Chiu C.-H."/>
            <person name="Lee Y.-S."/>
            <person name="Embley T.M."/>
            <person name="Coombs G.H."/>
            <person name="Mottram J.C."/>
            <person name="Tachezy J."/>
            <person name="Fraser-Liggett C.M."/>
            <person name="Johnson P.J."/>
        </authorList>
    </citation>
    <scope>NUCLEOTIDE SEQUENCE [LARGE SCALE GENOMIC DNA]</scope>
    <source>
        <strain evidence="2">G3</strain>
    </source>
</reference>
<dbReference type="Pfam" id="PF00995">
    <property type="entry name" value="Sec1"/>
    <property type="match status" value="1"/>
</dbReference>
<dbReference type="eggNOG" id="KOG1302">
    <property type="taxonomic scope" value="Eukaryota"/>
</dbReference>
<dbReference type="PANTHER" id="PTHR11679">
    <property type="entry name" value="VESICLE PROTEIN SORTING-ASSOCIATED"/>
    <property type="match status" value="1"/>
</dbReference>
<dbReference type="GO" id="GO:0005773">
    <property type="term" value="C:vacuole"/>
    <property type="evidence" value="ECO:0000318"/>
    <property type="project" value="GO_Central"/>
</dbReference>
<dbReference type="AlphaFoldDB" id="A2FJS2"/>
<evidence type="ECO:0000313" key="3">
    <source>
        <dbReference type="Proteomes" id="UP000001542"/>
    </source>
</evidence>
<dbReference type="VEuPathDB" id="TrichDB:TVAGG3_0929180"/>
<dbReference type="GO" id="GO:0016192">
    <property type="term" value="P:vesicle-mediated transport"/>
    <property type="evidence" value="ECO:0000318"/>
    <property type="project" value="GO_Central"/>
</dbReference>
<dbReference type="InParanoid" id="A2FJS2"/>
<evidence type="ECO:0000256" key="1">
    <source>
        <dbReference type="ARBA" id="ARBA00009884"/>
    </source>
</evidence>
<dbReference type="Gene3D" id="3.40.50.1910">
    <property type="match status" value="2"/>
</dbReference>
<proteinExistence type="inferred from homology"/>
<dbReference type="InterPro" id="IPR001619">
    <property type="entry name" value="Sec1-like"/>
</dbReference>
<sequence length="539" mass="61051">MSSPPKSPFTLMIERATRRLEMFFRRSEERDAALFVDPGLDEVIVRIVKPWTIHKCFKKIFTYNTNKTKFDYEIITIFTTGESHHLKEYIDSLTNTTAPPKEIMIIFTNRFTYVARQFLEQHGFLHRFTYEELRLPLWILDPDLGTIEMKNSFLNVVSDGGRLAVEAATDAMKSIPVYEHFSNIFCIGKNAIDVGNNLPQNFQSGWSHILIFDRNVDLLSIFLSTFTYEAIVAEQVGIVYGIVRLQNDDTVLFSSDDSISSTTRLLTMPEATSQIKDLSTTIKEEFESFKKSEADIHGKSAMIKELANRVVLDNKSISLHLDLLEACTNKAFGEPAFHTVLNTELDFLLNKEANLDAVNECIALANDWRLPVRLLATYCLTTKIVPKIDEIRQNIIDKFGVEALAALWTLEEAGIIKEGRKNKWPHTRDKFKLYVEDVETGPGIVYSGYSPLFLRILEKIMKKQWSDVDVTLDELGIPHQVMGNRQPNIKRALVVFVGGSMYGEIAALRKNTSLGAAIDIITTDLLSVNKILSQFGGSA</sequence>
<dbReference type="InterPro" id="IPR043155">
    <property type="entry name" value="VPS33_dom3b"/>
</dbReference>
<name>A2FJS2_TRIV3</name>
<dbReference type="VEuPathDB" id="TrichDB:TVAG_049230"/>
<gene>
    <name evidence="2" type="ORF">TVAG_049230</name>
</gene>
<dbReference type="InterPro" id="IPR036045">
    <property type="entry name" value="Sec1-like_sf"/>
</dbReference>
<dbReference type="SUPFAM" id="SSF56815">
    <property type="entry name" value="Sec1/munc18-like (SM) proteins"/>
    <property type="match status" value="1"/>
</dbReference>
<dbReference type="GO" id="GO:0006886">
    <property type="term" value="P:intracellular protein transport"/>
    <property type="evidence" value="ECO:0000318"/>
    <property type="project" value="GO_Central"/>
</dbReference>
<protein>
    <submittedName>
        <fullName evidence="2">Sec1 family protein</fullName>
    </submittedName>
</protein>
<dbReference type="OrthoDB" id="10262528at2759"/>
<comment type="similarity">
    <text evidence="1">Belongs to the STXBP/unc-18/SEC1 family.</text>
</comment>
<keyword evidence="3" id="KW-1185">Reference proteome</keyword>
<dbReference type="GO" id="GO:0033263">
    <property type="term" value="C:CORVET complex"/>
    <property type="evidence" value="ECO:0000318"/>
    <property type="project" value="GO_Central"/>
</dbReference>
<dbReference type="RefSeq" id="XP_001307784.1">
    <property type="nucleotide sequence ID" value="XM_001307783.1"/>
</dbReference>